<dbReference type="RefSeq" id="WP_127362161.1">
    <property type="nucleotide sequence ID" value="NZ_CP025334.1"/>
</dbReference>
<dbReference type="Proteomes" id="UP000282731">
    <property type="component" value="Chromosome"/>
</dbReference>
<reference evidence="1 2" key="2">
    <citation type="submission" date="2019-01" db="EMBL/GenBank/DDBJ databases">
        <title>Comparative genomic analysis of Brevibacterium aurantiacum sheds light on its evolution and its adaptation to smear-ripened cheeses.</title>
        <authorList>
            <person name="Moineau S."/>
        </authorList>
    </citation>
    <scope>NUCLEOTIDE SEQUENCE [LARGE SCALE GENOMIC DNA]</scope>
    <source>
        <strain evidence="1 2">SMQ-1420</strain>
    </source>
</reference>
<evidence type="ECO:0000313" key="2">
    <source>
        <dbReference type="Proteomes" id="UP000282731"/>
    </source>
</evidence>
<sequence length="381" mass="42239">MSGESSRSIAVLIGNGLSTAFNSELNLQRITEEVLNRMSESNGDDVVAAMREIAERTLPDGANTDEDFELLVGAFGTESRTLGTLDLLAQLTEPKDVALRSAIATVADFTEQVRDNGVSHVLEVITERSHATQDDAKDLNSLVSAVVGEFKDDVVFANLNYDTLLLASLLAVCPKEVADMGHGWKRATVQVGDQEPRQVQRLRASASDFPGERRILLLHMHGSLTYWTTMDGDAHVKVPRDMLLEANQWSAIRNRSTNIRPDVVLASRRDKTEHVSRFPFSLAYEMFAVQLATASRWLIIGYSFRDDPVNEVLRKAFMDRVNKPQVLVVTYGEELERLGVERAFGWGKEDGKSDGWLTINRGGADGAENTSDWKKFVEPLG</sequence>
<organism evidence="1 2">
    <name type="scientific">Brevibacterium aurantiacum</name>
    <dbReference type="NCBI Taxonomy" id="273384"/>
    <lineage>
        <taxon>Bacteria</taxon>
        <taxon>Bacillati</taxon>
        <taxon>Actinomycetota</taxon>
        <taxon>Actinomycetes</taxon>
        <taxon>Micrococcales</taxon>
        <taxon>Brevibacteriaceae</taxon>
        <taxon>Brevibacterium</taxon>
    </lineage>
</organism>
<gene>
    <name evidence="1" type="ORF">CXR27_12455</name>
</gene>
<name>A0A3T0DRJ2_BREAU</name>
<dbReference type="AlphaFoldDB" id="A0A3T0DRJ2"/>
<evidence type="ECO:0000313" key="1">
    <source>
        <dbReference type="EMBL" id="AZT97715.1"/>
    </source>
</evidence>
<dbReference type="Pfam" id="PF13289">
    <property type="entry name" value="SIR2_2"/>
    <property type="match status" value="1"/>
</dbReference>
<dbReference type="EMBL" id="CP025334">
    <property type="protein sequence ID" value="AZT97715.1"/>
    <property type="molecule type" value="Genomic_DNA"/>
</dbReference>
<reference evidence="1 2" key="1">
    <citation type="submission" date="2017-12" db="EMBL/GenBank/DDBJ databases">
        <authorList>
            <person name="Levesque S."/>
        </authorList>
    </citation>
    <scope>NUCLEOTIDE SEQUENCE [LARGE SCALE GENOMIC DNA]</scope>
    <source>
        <strain evidence="1 2">SMQ-1420</strain>
    </source>
</reference>
<accession>A0A3T0DRJ2</accession>
<protein>
    <submittedName>
        <fullName evidence="1">Uncharacterized protein</fullName>
    </submittedName>
</protein>
<proteinExistence type="predicted"/>